<dbReference type="InterPro" id="IPR002110">
    <property type="entry name" value="Ankyrin_rpt"/>
</dbReference>
<reference evidence="2 3" key="1">
    <citation type="journal article" date="2024" name="Front Chem Biol">
        <title>Unveiling the potential of Daldinia eschscholtzii MFLUCC 19-0629 through bioactivity and bioinformatics studies for enhanced sustainable agriculture production.</title>
        <authorList>
            <person name="Brooks S."/>
            <person name="Weaver J.A."/>
            <person name="Klomchit A."/>
            <person name="Alharthi S.A."/>
            <person name="Onlamun T."/>
            <person name="Nurani R."/>
            <person name="Vong T.K."/>
            <person name="Alberti F."/>
            <person name="Greco C."/>
        </authorList>
    </citation>
    <scope>NUCLEOTIDE SEQUENCE [LARGE SCALE GENOMIC DNA]</scope>
    <source>
        <strain evidence="2">MFLUCC 19-0629</strain>
    </source>
</reference>
<dbReference type="Gene3D" id="1.25.40.20">
    <property type="entry name" value="Ankyrin repeat-containing domain"/>
    <property type="match status" value="1"/>
</dbReference>
<evidence type="ECO:0000313" key="3">
    <source>
        <dbReference type="Proteomes" id="UP001369815"/>
    </source>
</evidence>
<dbReference type="EMBL" id="JBANMG010000008">
    <property type="protein sequence ID" value="KAK6949955.1"/>
    <property type="molecule type" value="Genomic_DNA"/>
</dbReference>
<proteinExistence type="predicted"/>
<dbReference type="Proteomes" id="UP001369815">
    <property type="component" value="Unassembled WGS sequence"/>
</dbReference>
<dbReference type="SUPFAM" id="SSF48403">
    <property type="entry name" value="Ankyrin repeat"/>
    <property type="match status" value="1"/>
</dbReference>
<organism evidence="2 3">
    <name type="scientific">Daldinia eschscholtzii</name>
    <dbReference type="NCBI Taxonomy" id="292717"/>
    <lineage>
        <taxon>Eukaryota</taxon>
        <taxon>Fungi</taxon>
        <taxon>Dikarya</taxon>
        <taxon>Ascomycota</taxon>
        <taxon>Pezizomycotina</taxon>
        <taxon>Sordariomycetes</taxon>
        <taxon>Xylariomycetidae</taxon>
        <taxon>Xylariales</taxon>
        <taxon>Hypoxylaceae</taxon>
        <taxon>Daldinia</taxon>
    </lineage>
</organism>
<protein>
    <recommendedName>
        <fullName evidence="4">Ankyrin repeat protein</fullName>
    </recommendedName>
</protein>
<dbReference type="AlphaFoldDB" id="A0AAX6MBC7"/>
<evidence type="ECO:0000313" key="2">
    <source>
        <dbReference type="EMBL" id="KAK6949955.1"/>
    </source>
</evidence>
<comment type="caution">
    <text evidence="2">The sequence shown here is derived from an EMBL/GenBank/DDBJ whole genome shotgun (WGS) entry which is preliminary data.</text>
</comment>
<evidence type="ECO:0008006" key="4">
    <source>
        <dbReference type="Google" id="ProtNLM"/>
    </source>
</evidence>
<feature type="compositionally biased region" description="Basic and acidic residues" evidence="1">
    <location>
        <begin position="609"/>
        <end position="627"/>
    </location>
</feature>
<dbReference type="SMART" id="SM00248">
    <property type="entry name" value="ANK"/>
    <property type="match status" value="2"/>
</dbReference>
<evidence type="ECO:0000256" key="1">
    <source>
        <dbReference type="SAM" id="MobiDB-lite"/>
    </source>
</evidence>
<gene>
    <name evidence="2" type="ORF">Daesc_008278</name>
</gene>
<keyword evidence="3" id="KW-1185">Reference proteome</keyword>
<feature type="compositionally biased region" description="Low complexity" evidence="1">
    <location>
        <begin position="638"/>
        <end position="655"/>
    </location>
</feature>
<accession>A0AAX6MBC7</accession>
<feature type="region of interest" description="Disordered" evidence="1">
    <location>
        <begin position="602"/>
        <end position="686"/>
    </location>
</feature>
<sequence length="699" mass="78593">MDNYIVVADLGLKPIHLACLEGDFEAVLKLVSQSEDVLETLTEPEIGTEWGLRETPIKLAALMGHLEIVEFFVERRVNLVSDGLYASAYTKEEGFAMRRREFFLNTAKIGREHLDAYNTRKTICDLLTSHGRRSVLHSMKGPRADLGFPDYKVAKQGNQIVVYAPVHRIRTDIPLDRSKTIGFITAKGNSEVLMAAHSGFKPGGDRDEKCLDTNRWNYIALHHIAAQIKFQFPGNKHDNGSKPALDEHRGRAHAGHVEVLLAAWYALEMTRKSSGNKEADQNWLLANMHMLKYATLGDARSAVIMIDSQPCGGIGIGPTLATKDERSGARYDTFGDTFPESDSEEPSVEENTVQALRPVAAPHTTRQPFVGMSMERRQAPPVPNSNADIVIPATNPPVMTMERTLPIAPPRPRMQWPIPIPENRSRFFEDPFSDIPSRRPPNHFEILAEYKKKTPVYEFPGYEGTKADRHPRQQQKLTEPLMFPLETRRSSSTAEEDTVLIDVGDDSDTIMYSSASSDNGSTFRCSIVNLDTRKKEADNSIPRPTEATSSYSSFEQIAACENKGIGKGEDRRNPRRYNIGNIRNIGIEESSDDEDDYYYIPRHLSRRPRPSDDDSLAKAQPEKKEATSHPVSGLAKLQQWRYQPQPRARRQLPQPWRREEQTVQPHIYPIGPAANPLPMEPKTTEEISKECEQAYGGAA</sequence>
<dbReference type="InterPro" id="IPR036770">
    <property type="entry name" value="Ankyrin_rpt-contain_sf"/>
</dbReference>
<name>A0AAX6MBC7_9PEZI</name>